<dbReference type="PANTHER" id="PTHR23502">
    <property type="entry name" value="MAJOR FACILITATOR SUPERFAMILY"/>
    <property type="match status" value="1"/>
</dbReference>
<feature type="transmembrane region" description="Helical" evidence="8">
    <location>
        <begin position="213"/>
        <end position="234"/>
    </location>
</feature>
<evidence type="ECO:0000256" key="3">
    <source>
        <dbReference type="ARBA" id="ARBA00022448"/>
    </source>
</evidence>
<gene>
    <name evidence="10" type="primary">ydhC_2</name>
    <name evidence="10" type="ORF">HT99x_00327</name>
    <name evidence="11" type="ORF">HT99x_010455</name>
</gene>
<feature type="transmembrane region" description="Helical" evidence="8">
    <location>
        <begin position="7"/>
        <end position="26"/>
    </location>
</feature>
<evidence type="ECO:0000256" key="2">
    <source>
        <dbReference type="ARBA" id="ARBA00006236"/>
    </source>
</evidence>
<feature type="transmembrane region" description="Helical" evidence="8">
    <location>
        <begin position="343"/>
        <end position="362"/>
    </location>
</feature>
<feature type="transmembrane region" description="Helical" evidence="8">
    <location>
        <begin position="77"/>
        <end position="96"/>
    </location>
</feature>
<dbReference type="PANTHER" id="PTHR23502:SF70">
    <property type="entry name" value="BCR_CFLA FAMILY EFFLUX TRANSPORTER"/>
    <property type="match status" value="1"/>
</dbReference>
<feature type="transmembrane region" description="Helical" evidence="8">
    <location>
        <begin position="308"/>
        <end position="331"/>
    </location>
</feature>
<evidence type="ECO:0000256" key="5">
    <source>
        <dbReference type="ARBA" id="ARBA00022692"/>
    </source>
</evidence>
<reference evidence="11" key="2">
    <citation type="journal article" date="2016" name="Genome Announc.">
        <title>Draft Genome Sequences of Two Novel Amoeba-Resistant Intranuclear Bacteria, 'Candidatus Berkiella cookevillensis' and 'Candidatus Berkiella aquae'.</title>
        <authorList>
            <person name="Mehari Y.T."/>
            <person name="Arivett B.A."/>
            <person name="Farone A.L."/>
            <person name="Gunderson J.H."/>
            <person name="Farone M.B."/>
        </authorList>
    </citation>
    <scope>NUCLEOTIDE SEQUENCE</scope>
    <source>
        <strain evidence="11">HT99</strain>
    </source>
</reference>
<evidence type="ECO:0000256" key="8">
    <source>
        <dbReference type="RuleBase" id="RU365088"/>
    </source>
</evidence>
<proteinExistence type="inferred from homology"/>
<feature type="domain" description="Major facilitator superfamily (MFS) profile" evidence="9">
    <location>
        <begin position="9"/>
        <end position="397"/>
    </location>
</feature>
<keyword evidence="8" id="KW-0997">Cell inner membrane</keyword>
<feature type="transmembrane region" description="Helical" evidence="8">
    <location>
        <begin position="102"/>
        <end position="123"/>
    </location>
</feature>
<comment type="subcellular location">
    <subcellularLocation>
        <location evidence="8">Cell inner membrane</location>
        <topology evidence="8">Multi-pass membrane protein</topology>
    </subcellularLocation>
    <subcellularLocation>
        <location evidence="1">Cell membrane</location>
        <topology evidence="1">Multi-pass membrane protein</topology>
    </subcellularLocation>
</comment>
<keyword evidence="12" id="KW-1185">Reference proteome</keyword>
<dbReference type="OrthoDB" id="5670831at2"/>
<dbReference type="STRING" id="295108.HT99x_00327"/>
<dbReference type="RefSeq" id="WP_075064965.1">
    <property type="nucleotide sequence ID" value="NZ_LKAJ02000001.1"/>
</dbReference>
<dbReference type="Pfam" id="PF07690">
    <property type="entry name" value="MFS_1"/>
    <property type="match status" value="1"/>
</dbReference>
<comment type="caution">
    <text evidence="10">The sequence shown here is derived from an EMBL/GenBank/DDBJ whole genome shotgun (WGS) entry which is preliminary data.</text>
</comment>
<evidence type="ECO:0000259" key="9">
    <source>
        <dbReference type="PROSITE" id="PS50850"/>
    </source>
</evidence>
<dbReference type="AlphaFoldDB" id="A0A0Q9YYE4"/>
<dbReference type="Proteomes" id="UP000051497">
    <property type="component" value="Unassembled WGS sequence"/>
</dbReference>
<dbReference type="GO" id="GO:0005886">
    <property type="term" value="C:plasma membrane"/>
    <property type="evidence" value="ECO:0007669"/>
    <property type="project" value="UniProtKB-SubCell"/>
</dbReference>
<feature type="transmembrane region" description="Helical" evidence="8">
    <location>
        <begin position="135"/>
        <end position="157"/>
    </location>
</feature>
<dbReference type="PROSITE" id="PS00216">
    <property type="entry name" value="SUGAR_TRANSPORT_1"/>
    <property type="match status" value="1"/>
</dbReference>
<dbReference type="InterPro" id="IPR011701">
    <property type="entry name" value="MFS"/>
</dbReference>
<accession>A0A0Q9YYE4</accession>
<feature type="transmembrane region" description="Helical" evidence="8">
    <location>
        <begin position="46"/>
        <end position="65"/>
    </location>
</feature>
<dbReference type="InterPro" id="IPR020846">
    <property type="entry name" value="MFS_dom"/>
</dbReference>
<evidence type="ECO:0000256" key="1">
    <source>
        <dbReference type="ARBA" id="ARBA00004651"/>
    </source>
</evidence>
<feature type="transmembrane region" description="Helical" evidence="8">
    <location>
        <begin position="163"/>
        <end position="183"/>
    </location>
</feature>
<dbReference type="PROSITE" id="PS50850">
    <property type="entry name" value="MFS"/>
    <property type="match status" value="1"/>
</dbReference>
<dbReference type="InterPro" id="IPR004812">
    <property type="entry name" value="Efflux_drug-R_Bcr/CmlA"/>
</dbReference>
<dbReference type="NCBIfam" id="TIGR00710">
    <property type="entry name" value="efflux_Bcr_CflA"/>
    <property type="match status" value="1"/>
</dbReference>
<keyword evidence="4" id="KW-1003">Cell membrane</keyword>
<evidence type="ECO:0000313" key="10">
    <source>
        <dbReference type="EMBL" id="KRG22786.1"/>
    </source>
</evidence>
<evidence type="ECO:0000256" key="6">
    <source>
        <dbReference type="ARBA" id="ARBA00022989"/>
    </source>
</evidence>
<feature type="transmembrane region" description="Helical" evidence="8">
    <location>
        <begin position="368"/>
        <end position="390"/>
    </location>
</feature>
<reference evidence="11" key="3">
    <citation type="submission" date="2021-06" db="EMBL/GenBank/DDBJ databases">
        <title>Genomic Description and Analysis of Intracellular Bacteria, Candidatus Berkiella cookevillensis and Candidatus Berkiella aquae.</title>
        <authorList>
            <person name="Kidane D.T."/>
            <person name="Mehari Y.T."/>
            <person name="Rice F.C."/>
            <person name="Arivett B.A."/>
            <person name="Farone A.L."/>
            <person name="Berk S.G."/>
            <person name="Farone M.B."/>
        </authorList>
    </citation>
    <scope>NUCLEOTIDE SEQUENCE</scope>
    <source>
        <strain evidence="11">HT99</strain>
    </source>
</reference>
<evidence type="ECO:0000313" key="11">
    <source>
        <dbReference type="EMBL" id="MCS5711853.1"/>
    </source>
</evidence>
<keyword evidence="6 8" id="KW-1133">Transmembrane helix</keyword>
<dbReference type="InterPro" id="IPR036259">
    <property type="entry name" value="MFS_trans_sf"/>
</dbReference>
<feature type="transmembrane region" description="Helical" evidence="8">
    <location>
        <begin position="281"/>
        <end position="302"/>
    </location>
</feature>
<dbReference type="InterPro" id="IPR005829">
    <property type="entry name" value="Sugar_transporter_CS"/>
</dbReference>
<sequence>MKRTSSPLIATIILMIPFVLPLGLALDMYLPSIPSMKEALQASSTMIQLTMSLFLYTFGFGQLVAGPMADSFGRRTVILLSSGLFILGSLVCALTSRIEILLFGRILQALGACGTQVVAMAMVRDQYENMNATIIFTSLKAAMALAPIAAPILGAYLQVHYGWQATFIVLLTYGIALWLLGFFKLEETLIKKIAFSFRDRIQKPYATFIKHYGFMYFAVCAMTAQAAMFGYFSLSPRFFMMEHSLSVSTFALLFSCNAAFFLTTGSMIGKLIYRFGFRQSTFIGAIMLCISALMMLIGHHYFNHFFILFIPNLLASASAAMLLGASASGALMPFKQNAGAASALFGCIEFIGGGLLGGIAIWGEKITVMPLGSLLLTLGLGLILINILCIEKISSTESKSIS</sequence>
<dbReference type="EMBL" id="LKAJ02000001">
    <property type="protein sequence ID" value="MCS5711853.1"/>
    <property type="molecule type" value="Genomic_DNA"/>
</dbReference>
<evidence type="ECO:0000313" key="12">
    <source>
        <dbReference type="Proteomes" id="UP000051497"/>
    </source>
</evidence>
<name>A0A0Q9YYE4_9GAMM</name>
<comment type="similarity">
    <text evidence="2 8">Belongs to the major facilitator superfamily. Bcr/CmlA family.</text>
</comment>
<dbReference type="SUPFAM" id="SSF103473">
    <property type="entry name" value="MFS general substrate transporter"/>
    <property type="match status" value="1"/>
</dbReference>
<keyword evidence="5 8" id="KW-0812">Transmembrane</keyword>
<keyword evidence="7 8" id="KW-0472">Membrane</keyword>
<reference evidence="10" key="1">
    <citation type="submission" date="2015-09" db="EMBL/GenBank/DDBJ databases">
        <title>Draft Genome Sequences of Two Novel Amoeba-resistant Intranuclear Bacteria, Candidatus Berkiella cookevillensis and Candidatus Berkiella aquae.</title>
        <authorList>
            <person name="Mehari Y.T."/>
            <person name="Arivett B.A."/>
            <person name="Farone A.L."/>
            <person name="Gunderson J.H."/>
            <person name="Farone M.B."/>
        </authorList>
    </citation>
    <scope>NUCLEOTIDE SEQUENCE [LARGE SCALE GENOMIC DNA]</scope>
    <source>
        <strain evidence="10">HT99</strain>
    </source>
</reference>
<organism evidence="10">
    <name type="scientific">Candidatus Berkiella aquae</name>
    <dbReference type="NCBI Taxonomy" id="295108"/>
    <lineage>
        <taxon>Bacteria</taxon>
        <taxon>Pseudomonadati</taxon>
        <taxon>Pseudomonadota</taxon>
        <taxon>Gammaproteobacteria</taxon>
        <taxon>Candidatus Berkiellales</taxon>
        <taxon>Candidatus Berkiellaceae</taxon>
        <taxon>Candidatus Berkiella</taxon>
    </lineage>
</organism>
<evidence type="ECO:0000256" key="4">
    <source>
        <dbReference type="ARBA" id="ARBA00022475"/>
    </source>
</evidence>
<dbReference type="EMBL" id="LKAJ01000001">
    <property type="protein sequence ID" value="KRG22786.1"/>
    <property type="molecule type" value="Genomic_DNA"/>
</dbReference>
<dbReference type="GO" id="GO:1990961">
    <property type="term" value="P:xenobiotic detoxification by transmembrane export across the plasma membrane"/>
    <property type="evidence" value="ECO:0007669"/>
    <property type="project" value="InterPro"/>
</dbReference>
<dbReference type="Gene3D" id="1.20.1720.10">
    <property type="entry name" value="Multidrug resistance protein D"/>
    <property type="match status" value="1"/>
</dbReference>
<keyword evidence="3 8" id="KW-0813">Transport</keyword>
<feature type="transmembrane region" description="Helical" evidence="8">
    <location>
        <begin position="246"/>
        <end position="269"/>
    </location>
</feature>
<evidence type="ECO:0000256" key="7">
    <source>
        <dbReference type="ARBA" id="ARBA00023136"/>
    </source>
</evidence>
<protein>
    <recommendedName>
        <fullName evidence="8">Bcr/CflA family efflux transporter</fullName>
    </recommendedName>
</protein>
<dbReference type="GO" id="GO:0042910">
    <property type="term" value="F:xenobiotic transmembrane transporter activity"/>
    <property type="evidence" value="ECO:0007669"/>
    <property type="project" value="InterPro"/>
</dbReference>